<evidence type="ECO:0000313" key="3">
    <source>
        <dbReference type="Proteomes" id="UP001497522"/>
    </source>
</evidence>
<protein>
    <recommendedName>
        <fullName evidence="1">Squalene cyclase C-terminal domain-containing protein</fullName>
    </recommendedName>
</protein>
<dbReference type="Gene3D" id="1.50.10.20">
    <property type="match status" value="1"/>
</dbReference>
<dbReference type="SUPFAM" id="SSF48239">
    <property type="entry name" value="Terpenoid cyclases/Protein prenyltransferases"/>
    <property type="match status" value="1"/>
</dbReference>
<sequence length="85" mass="8965">MVMDHAGQQFGRGDNNKAIACGKDWVVGLQSKKGGFAACDARNTHLYINNIPLADPGSLLDPPTVDVTACVVGMLAQLHESLVDS</sequence>
<dbReference type="InterPro" id="IPR008930">
    <property type="entry name" value="Terpenoid_cyclase/PrenylTrfase"/>
</dbReference>
<accession>A0ABP1C000</accession>
<dbReference type="InterPro" id="IPR032696">
    <property type="entry name" value="SQ_cyclase_C"/>
</dbReference>
<name>A0ABP1C000_9BRYO</name>
<dbReference type="Proteomes" id="UP001497522">
    <property type="component" value="Chromosome 8"/>
</dbReference>
<proteinExistence type="predicted"/>
<evidence type="ECO:0000313" key="2">
    <source>
        <dbReference type="EMBL" id="CAK9882055.1"/>
    </source>
</evidence>
<evidence type="ECO:0000259" key="1">
    <source>
        <dbReference type="Pfam" id="PF13243"/>
    </source>
</evidence>
<reference evidence="2" key="1">
    <citation type="submission" date="2024-03" db="EMBL/GenBank/DDBJ databases">
        <authorList>
            <consortium name="ELIXIR-Norway"/>
            <consortium name="Elixir Norway"/>
        </authorList>
    </citation>
    <scope>NUCLEOTIDE SEQUENCE</scope>
</reference>
<dbReference type="Pfam" id="PF13243">
    <property type="entry name" value="SQHop_cyclase_C"/>
    <property type="match status" value="1"/>
</dbReference>
<keyword evidence="3" id="KW-1185">Reference proteome</keyword>
<dbReference type="EMBL" id="OZ023709">
    <property type="protein sequence ID" value="CAK9882055.1"/>
    <property type="molecule type" value="Genomic_DNA"/>
</dbReference>
<gene>
    <name evidence="2" type="ORF">CSSPJE1EN2_LOCUS23411</name>
</gene>
<organism evidence="2 3">
    <name type="scientific">Sphagnum jensenii</name>
    <dbReference type="NCBI Taxonomy" id="128206"/>
    <lineage>
        <taxon>Eukaryota</taxon>
        <taxon>Viridiplantae</taxon>
        <taxon>Streptophyta</taxon>
        <taxon>Embryophyta</taxon>
        <taxon>Bryophyta</taxon>
        <taxon>Sphagnophytina</taxon>
        <taxon>Sphagnopsida</taxon>
        <taxon>Sphagnales</taxon>
        <taxon>Sphagnaceae</taxon>
        <taxon>Sphagnum</taxon>
    </lineage>
</organism>
<feature type="domain" description="Squalene cyclase C-terminal" evidence="1">
    <location>
        <begin position="13"/>
        <end position="80"/>
    </location>
</feature>